<evidence type="ECO:0000256" key="1">
    <source>
        <dbReference type="ARBA" id="ARBA00004496"/>
    </source>
</evidence>
<evidence type="ECO:0000256" key="3">
    <source>
        <dbReference type="ARBA" id="ARBA00022490"/>
    </source>
</evidence>
<evidence type="ECO:0000259" key="5">
    <source>
        <dbReference type="Pfam" id="PF00582"/>
    </source>
</evidence>
<dbReference type="AlphaFoldDB" id="A0A9X2WGZ1"/>
<dbReference type="SUPFAM" id="SSF52402">
    <property type="entry name" value="Adenine nucleotide alpha hydrolases-like"/>
    <property type="match status" value="2"/>
</dbReference>
<protein>
    <submittedName>
        <fullName evidence="6">Universal stress protein UspE</fullName>
    </submittedName>
</protein>
<dbReference type="InterPro" id="IPR006016">
    <property type="entry name" value="UspA"/>
</dbReference>
<reference evidence="6" key="2">
    <citation type="submission" date="2022-08" db="EMBL/GenBank/DDBJ databases">
        <authorList>
            <person name="Dong C."/>
        </authorList>
    </citation>
    <scope>NUCLEOTIDE SEQUENCE</scope>
    <source>
        <strain evidence="6">59MF3M-4</strain>
    </source>
</reference>
<comment type="similarity">
    <text evidence="2">Belongs to the universal stress protein A family.</text>
</comment>
<reference evidence="6" key="1">
    <citation type="journal article" date="2022" name="Front. Microbiol.">
        <title>Genome-based taxonomic rearrangement of Oceanobacter-related bacteria including the description of Thalassolituus hydrocarbonoclasticus sp. nov. and Thalassolituus pacificus sp. nov. and emended description of the genus Thalassolituus.</title>
        <authorList>
            <person name="Dong C."/>
            <person name="Wei L."/>
            <person name="Wang J."/>
            <person name="Lai Q."/>
            <person name="Huang Z."/>
            <person name="Shao Z."/>
        </authorList>
    </citation>
    <scope>NUCLEOTIDE SEQUENCE</scope>
    <source>
        <strain evidence="6">59MF3M-4</strain>
    </source>
</reference>
<dbReference type="GO" id="GO:0005737">
    <property type="term" value="C:cytoplasm"/>
    <property type="evidence" value="ECO:0007669"/>
    <property type="project" value="UniProtKB-SubCell"/>
</dbReference>
<dbReference type="InterPro" id="IPR006015">
    <property type="entry name" value="Universal_stress_UspA"/>
</dbReference>
<dbReference type="NCBIfam" id="NF008380">
    <property type="entry name" value="PRK11175.1"/>
    <property type="match status" value="1"/>
</dbReference>
<keyword evidence="3" id="KW-0963">Cytoplasm</keyword>
<dbReference type="PANTHER" id="PTHR47892">
    <property type="entry name" value="UNIVERSAL STRESS PROTEIN E"/>
    <property type="match status" value="1"/>
</dbReference>
<proteinExistence type="inferred from homology"/>
<keyword evidence="7" id="KW-1185">Reference proteome</keyword>
<organism evidence="6 7">
    <name type="scientific">Thalassolituus pacificus</name>
    <dbReference type="NCBI Taxonomy" id="2975440"/>
    <lineage>
        <taxon>Bacteria</taxon>
        <taxon>Pseudomonadati</taxon>
        <taxon>Pseudomonadota</taxon>
        <taxon>Gammaproteobacteria</taxon>
        <taxon>Oceanospirillales</taxon>
        <taxon>Oceanospirillaceae</taxon>
        <taxon>Thalassolituus</taxon>
    </lineage>
</organism>
<dbReference type="PANTHER" id="PTHR47892:SF1">
    <property type="entry name" value="UNIVERSAL STRESS PROTEIN E"/>
    <property type="match status" value="1"/>
</dbReference>
<dbReference type="RefSeq" id="WP_260976727.1">
    <property type="nucleotide sequence ID" value="NZ_JAOANI010000019.1"/>
</dbReference>
<comment type="function">
    <text evidence="4">Required for resistance to DNA-damaging agents.</text>
</comment>
<feature type="domain" description="UspA" evidence="5">
    <location>
        <begin position="175"/>
        <end position="297"/>
    </location>
</feature>
<dbReference type="Pfam" id="PF00582">
    <property type="entry name" value="Usp"/>
    <property type="match status" value="2"/>
</dbReference>
<evidence type="ECO:0000256" key="2">
    <source>
        <dbReference type="ARBA" id="ARBA00008791"/>
    </source>
</evidence>
<evidence type="ECO:0000313" key="6">
    <source>
        <dbReference type="EMBL" id="MCT7359875.1"/>
    </source>
</evidence>
<name>A0A9X2WGZ1_9GAMM</name>
<dbReference type="Gene3D" id="3.40.50.12370">
    <property type="match status" value="1"/>
</dbReference>
<dbReference type="Proteomes" id="UP001147830">
    <property type="component" value="Unassembled WGS sequence"/>
</dbReference>
<accession>A0A9X2WGZ1</accession>
<gene>
    <name evidence="6" type="primary">uspE</name>
    <name evidence="6" type="ORF">NYR02_12720</name>
</gene>
<comment type="subcellular location">
    <subcellularLocation>
        <location evidence="1">Cytoplasm</location>
    </subcellularLocation>
</comment>
<evidence type="ECO:0000313" key="7">
    <source>
        <dbReference type="Proteomes" id="UP001147830"/>
    </source>
</evidence>
<evidence type="ECO:0000256" key="4">
    <source>
        <dbReference type="ARBA" id="ARBA00037131"/>
    </source>
</evidence>
<sequence>MLDINHILVVLDNEHPEQIALDRALWLARSLEADLTLLTNTYEAYCEDDSSLDQETRTRVKQALVDKSEKWLNSFLPEGENNINISAEVHWQKHLHDAVIESMRHKDFDLVIKGTQPHSLLDRIFTHTDWNLLRHCPAPVMLVKSAKPWTHNRVLASVDATSGDTGHQIINDNILSFAEHLSDHFDTDLHLANSYPLVAVAFAMVPEVTAPDDIQKYITEQHEEACAALARKYNIQPDHVHIGEGDADTVIAGIAKDIDADVVVVGTVGREGIAGVLIGNTAELLVDKVACDVIVIKPSDGVKPDAD</sequence>
<feature type="domain" description="UspA" evidence="5">
    <location>
        <begin position="5"/>
        <end position="144"/>
    </location>
</feature>
<comment type="caution">
    <text evidence="6">The sequence shown here is derived from an EMBL/GenBank/DDBJ whole genome shotgun (WGS) entry which is preliminary data.</text>
</comment>
<dbReference type="PRINTS" id="PR01438">
    <property type="entry name" value="UNVRSLSTRESS"/>
</dbReference>
<dbReference type="EMBL" id="JAOANI010000019">
    <property type="protein sequence ID" value="MCT7359875.1"/>
    <property type="molecule type" value="Genomic_DNA"/>
</dbReference>